<dbReference type="InterPro" id="IPR029057">
    <property type="entry name" value="PRTase-like"/>
</dbReference>
<accession>A0A1G2LBN8</accession>
<evidence type="ECO:0000313" key="2">
    <source>
        <dbReference type="Proteomes" id="UP000176705"/>
    </source>
</evidence>
<dbReference type="AlphaFoldDB" id="A0A1G2LBN8"/>
<proteinExistence type="predicted"/>
<organism evidence="1 2">
    <name type="scientific">Candidatus Sungbacteria bacterium RIFCSPLOWO2_01_FULL_59_16</name>
    <dbReference type="NCBI Taxonomy" id="1802280"/>
    <lineage>
        <taxon>Bacteria</taxon>
        <taxon>Candidatus Sungiibacteriota</taxon>
    </lineage>
</organism>
<dbReference type="STRING" id="1802280.A3B37_03225"/>
<reference evidence="1 2" key="1">
    <citation type="journal article" date="2016" name="Nat. Commun.">
        <title>Thousands of microbial genomes shed light on interconnected biogeochemical processes in an aquifer system.</title>
        <authorList>
            <person name="Anantharaman K."/>
            <person name="Brown C.T."/>
            <person name="Hug L.A."/>
            <person name="Sharon I."/>
            <person name="Castelle C.J."/>
            <person name="Probst A.J."/>
            <person name="Thomas B.C."/>
            <person name="Singh A."/>
            <person name="Wilkins M.J."/>
            <person name="Karaoz U."/>
            <person name="Brodie E.L."/>
            <person name="Williams K.H."/>
            <person name="Hubbard S.S."/>
            <person name="Banfield J.F."/>
        </authorList>
    </citation>
    <scope>NUCLEOTIDE SEQUENCE [LARGE SCALE GENOMIC DNA]</scope>
</reference>
<dbReference type="EMBL" id="MHQS01000021">
    <property type="protein sequence ID" value="OHA08219.1"/>
    <property type="molecule type" value="Genomic_DNA"/>
</dbReference>
<dbReference type="Proteomes" id="UP000176705">
    <property type="component" value="Unassembled WGS sequence"/>
</dbReference>
<name>A0A1G2LBN8_9BACT</name>
<dbReference type="Gene3D" id="3.40.50.2020">
    <property type="match status" value="1"/>
</dbReference>
<gene>
    <name evidence="1" type="ORF">A3B37_03225</name>
</gene>
<protein>
    <submittedName>
        <fullName evidence="1">Uncharacterized protein</fullName>
    </submittedName>
</protein>
<dbReference type="SUPFAM" id="SSF53271">
    <property type="entry name" value="PRTase-like"/>
    <property type="match status" value="1"/>
</dbReference>
<evidence type="ECO:0000313" key="1">
    <source>
        <dbReference type="EMBL" id="OHA08219.1"/>
    </source>
</evidence>
<sequence>MLREHVSGLLHTLFDYKCFVFPEPGSPGFRRAVHDRYPSVPLPLAPGYFDIRQLMSHPGAYRYVAGVMAATWRMEFARIQRLSDIRGASTPLVAMLTEVTGIPMISPRLTKKTHGILRTIGGALPVW</sequence>
<comment type="caution">
    <text evidence="1">The sequence shown here is derived from an EMBL/GenBank/DDBJ whole genome shotgun (WGS) entry which is preliminary data.</text>
</comment>